<sequence>MALSDLSCKQRLAFHTGITITSLEESNKREDFFNRVSWMIGGSYKAFTQATRLNTGVILYNKIDAISGDKSLGFAPYFGLSIDLEIGKWIQKSIPSIGGNFKN</sequence>
<keyword evidence="2" id="KW-1185">Reference proteome</keyword>
<gene>
    <name evidence="1" type="ORF">ACFSQJ_18790</name>
</gene>
<name>A0ABW5N297_9FLAO</name>
<evidence type="ECO:0000313" key="2">
    <source>
        <dbReference type="Proteomes" id="UP001597526"/>
    </source>
</evidence>
<protein>
    <submittedName>
        <fullName evidence="1">Uncharacterized protein</fullName>
    </submittedName>
</protein>
<proteinExistence type="predicted"/>
<evidence type="ECO:0000313" key="1">
    <source>
        <dbReference type="EMBL" id="MFD2588979.1"/>
    </source>
</evidence>
<dbReference type="Proteomes" id="UP001597526">
    <property type="component" value="Unassembled WGS sequence"/>
</dbReference>
<accession>A0ABW5N297</accession>
<dbReference type="EMBL" id="JBHULB010000083">
    <property type="protein sequence ID" value="MFD2588979.1"/>
    <property type="molecule type" value="Genomic_DNA"/>
</dbReference>
<reference evidence="2" key="1">
    <citation type="journal article" date="2019" name="Int. J. Syst. Evol. Microbiol.">
        <title>The Global Catalogue of Microorganisms (GCM) 10K type strain sequencing project: providing services to taxonomists for standard genome sequencing and annotation.</title>
        <authorList>
            <consortium name="The Broad Institute Genomics Platform"/>
            <consortium name="The Broad Institute Genome Sequencing Center for Infectious Disease"/>
            <person name="Wu L."/>
            <person name="Ma J."/>
        </authorList>
    </citation>
    <scope>NUCLEOTIDE SEQUENCE [LARGE SCALE GENOMIC DNA]</scope>
    <source>
        <strain evidence="2">KCTC 52368</strain>
    </source>
</reference>
<organism evidence="1 2">
    <name type="scientific">Croceitalea marina</name>
    <dbReference type="NCBI Taxonomy" id="1775166"/>
    <lineage>
        <taxon>Bacteria</taxon>
        <taxon>Pseudomonadati</taxon>
        <taxon>Bacteroidota</taxon>
        <taxon>Flavobacteriia</taxon>
        <taxon>Flavobacteriales</taxon>
        <taxon>Flavobacteriaceae</taxon>
        <taxon>Croceitalea</taxon>
    </lineage>
</organism>
<comment type="caution">
    <text evidence="1">The sequence shown here is derived from an EMBL/GenBank/DDBJ whole genome shotgun (WGS) entry which is preliminary data.</text>
</comment>